<organism evidence="3 4">
    <name type="scientific">Methylobacterium oryzae</name>
    <dbReference type="NCBI Taxonomy" id="334852"/>
    <lineage>
        <taxon>Bacteria</taxon>
        <taxon>Pseudomonadati</taxon>
        <taxon>Pseudomonadota</taxon>
        <taxon>Alphaproteobacteria</taxon>
        <taxon>Hyphomicrobiales</taxon>
        <taxon>Methylobacteriaceae</taxon>
        <taxon>Methylobacterium</taxon>
    </lineage>
</organism>
<evidence type="ECO:0000256" key="2">
    <source>
        <dbReference type="SAM" id="Phobius"/>
    </source>
</evidence>
<feature type="transmembrane region" description="Helical" evidence="2">
    <location>
        <begin position="43"/>
        <end position="63"/>
    </location>
</feature>
<sequence length="65" mass="7344">MRGKDGQDDPPREAGPARRRPGLSRRLLKGLEAIEVLVQLGRLLWWLLRGLWLAAGAIVRLFGDR</sequence>
<keyword evidence="2" id="KW-1133">Transmembrane helix</keyword>
<evidence type="ECO:0000313" key="4">
    <source>
        <dbReference type="Proteomes" id="UP001355206"/>
    </source>
</evidence>
<keyword evidence="2" id="KW-0472">Membrane</keyword>
<keyword evidence="4" id="KW-1185">Reference proteome</keyword>
<reference evidence="3 4" key="1">
    <citation type="journal article" date="2012" name="Genet. Mol. Biol.">
        <title>Analysis of 16S rRNA and mxaF genes revealing insights into Methylobacterium niche-specific plant association.</title>
        <authorList>
            <person name="Dourado M.N."/>
            <person name="Andreote F.D."/>
            <person name="Dini-Andreote F."/>
            <person name="Conti R."/>
            <person name="Araujo J.M."/>
            <person name="Araujo W.L."/>
        </authorList>
    </citation>
    <scope>NUCLEOTIDE SEQUENCE [LARGE SCALE GENOMIC DNA]</scope>
    <source>
        <strain evidence="3 4">TC3-10</strain>
    </source>
</reference>
<accession>A0ABU7TUQ6</accession>
<gene>
    <name evidence="3" type="ORF">MOTC310_25725</name>
</gene>
<dbReference type="EMBL" id="MLCA01000014">
    <property type="protein sequence ID" value="MEE7493649.1"/>
    <property type="molecule type" value="Genomic_DNA"/>
</dbReference>
<evidence type="ECO:0000256" key="1">
    <source>
        <dbReference type="SAM" id="MobiDB-lite"/>
    </source>
</evidence>
<feature type="compositionally biased region" description="Basic and acidic residues" evidence="1">
    <location>
        <begin position="1"/>
        <end position="16"/>
    </location>
</feature>
<dbReference type="RefSeq" id="WP_331303810.1">
    <property type="nucleotide sequence ID" value="NZ_MLCA01000014.1"/>
</dbReference>
<dbReference type="Proteomes" id="UP001355206">
    <property type="component" value="Unassembled WGS sequence"/>
</dbReference>
<keyword evidence="2" id="KW-0812">Transmembrane</keyword>
<feature type="region of interest" description="Disordered" evidence="1">
    <location>
        <begin position="1"/>
        <end position="21"/>
    </location>
</feature>
<evidence type="ECO:0000313" key="3">
    <source>
        <dbReference type="EMBL" id="MEE7493649.1"/>
    </source>
</evidence>
<name>A0ABU7TUQ6_9HYPH</name>
<comment type="caution">
    <text evidence="3">The sequence shown here is derived from an EMBL/GenBank/DDBJ whole genome shotgun (WGS) entry which is preliminary data.</text>
</comment>
<protein>
    <submittedName>
        <fullName evidence="3">Uncharacterized protein</fullName>
    </submittedName>
</protein>
<proteinExistence type="predicted"/>